<dbReference type="InterPro" id="IPR001789">
    <property type="entry name" value="Sig_transdc_resp-reg_receiver"/>
</dbReference>
<keyword evidence="5" id="KW-0804">Transcription</keyword>
<evidence type="ECO:0000256" key="4">
    <source>
        <dbReference type="ARBA" id="ARBA00023125"/>
    </source>
</evidence>
<comment type="caution">
    <text evidence="10">The sequence shown here is derived from an EMBL/GenBank/DDBJ whole genome shotgun (WGS) entry which is preliminary data.</text>
</comment>
<dbReference type="OrthoDB" id="9784252at2"/>
<evidence type="ECO:0000313" key="11">
    <source>
        <dbReference type="Proteomes" id="UP000076400"/>
    </source>
</evidence>
<feature type="modified residue" description="4-aspartylphosphate" evidence="6">
    <location>
        <position position="52"/>
    </location>
</feature>
<dbReference type="InterPro" id="IPR016032">
    <property type="entry name" value="Sig_transdc_resp-reg_C-effctor"/>
</dbReference>
<dbReference type="PROSITE" id="PS50110">
    <property type="entry name" value="RESPONSE_REGULATORY"/>
    <property type="match status" value="1"/>
</dbReference>
<dbReference type="GO" id="GO:0006355">
    <property type="term" value="P:regulation of DNA-templated transcription"/>
    <property type="evidence" value="ECO:0007669"/>
    <property type="project" value="InterPro"/>
</dbReference>
<name>A0A154W828_9PROT</name>
<organism evidence="10 11">
    <name type="scientific">Oceanibaculum pacificum</name>
    <dbReference type="NCBI Taxonomy" id="580166"/>
    <lineage>
        <taxon>Bacteria</taxon>
        <taxon>Pseudomonadati</taxon>
        <taxon>Pseudomonadota</taxon>
        <taxon>Alphaproteobacteria</taxon>
        <taxon>Rhodospirillales</taxon>
        <taxon>Oceanibaculaceae</taxon>
        <taxon>Oceanibaculum</taxon>
    </lineage>
</organism>
<accession>A0A154W828</accession>
<protein>
    <submittedName>
        <fullName evidence="10">Two-component system response regulator</fullName>
    </submittedName>
</protein>
<dbReference type="GO" id="GO:0000976">
    <property type="term" value="F:transcription cis-regulatory region binding"/>
    <property type="evidence" value="ECO:0007669"/>
    <property type="project" value="TreeGrafter"/>
</dbReference>
<dbReference type="Pfam" id="PF00486">
    <property type="entry name" value="Trans_reg_C"/>
    <property type="match status" value="1"/>
</dbReference>
<dbReference type="SUPFAM" id="SSF46894">
    <property type="entry name" value="C-terminal effector domain of the bipartite response regulators"/>
    <property type="match status" value="1"/>
</dbReference>
<keyword evidence="2" id="KW-0902">Two-component regulatory system</keyword>
<keyword evidence="4 7" id="KW-0238">DNA-binding</keyword>
<evidence type="ECO:0000256" key="1">
    <source>
        <dbReference type="ARBA" id="ARBA00022553"/>
    </source>
</evidence>
<dbReference type="GO" id="GO:0000156">
    <property type="term" value="F:phosphorelay response regulator activity"/>
    <property type="evidence" value="ECO:0007669"/>
    <property type="project" value="TreeGrafter"/>
</dbReference>
<dbReference type="AlphaFoldDB" id="A0A154W828"/>
<dbReference type="Gene3D" id="3.40.50.2300">
    <property type="match status" value="1"/>
</dbReference>
<evidence type="ECO:0000256" key="6">
    <source>
        <dbReference type="PROSITE-ProRule" id="PRU00169"/>
    </source>
</evidence>
<keyword evidence="3" id="KW-0805">Transcription regulation</keyword>
<evidence type="ECO:0000256" key="3">
    <source>
        <dbReference type="ARBA" id="ARBA00023015"/>
    </source>
</evidence>
<dbReference type="STRING" id="580166.AUP43_06940"/>
<dbReference type="Proteomes" id="UP000076400">
    <property type="component" value="Unassembled WGS sequence"/>
</dbReference>
<dbReference type="Pfam" id="PF00072">
    <property type="entry name" value="Response_reg"/>
    <property type="match status" value="1"/>
</dbReference>
<evidence type="ECO:0000259" key="9">
    <source>
        <dbReference type="PROSITE" id="PS51755"/>
    </source>
</evidence>
<reference evidence="10 11" key="1">
    <citation type="submission" date="2015-12" db="EMBL/GenBank/DDBJ databases">
        <title>Genome sequence of Oceanibaculum pacificum MCCC 1A02656.</title>
        <authorList>
            <person name="Lu L."/>
            <person name="Lai Q."/>
            <person name="Shao Z."/>
            <person name="Qian P."/>
        </authorList>
    </citation>
    <scope>NUCLEOTIDE SEQUENCE [LARGE SCALE GENOMIC DNA]</scope>
    <source>
        <strain evidence="10 11">MCCC 1A02656</strain>
    </source>
</reference>
<sequence>MSRIIVVEDEPSLRTDLVEYLRGCGHDVAGAGSARALLPLLAEQPADIVILDITLPDGDGLSLARQLRAQSRCGIIILTAHSGAQTRIDGLDSGADIYLVKTATLREIEATVRSLLRRLALADAPTPKSWRQDPTNWLLIAPNDQSVQLTATELAFMAALMANPGAACTRESLTQALDRPAQSGTDRNLDAVVRRLRRKIEQATGLPAPIKMSYGKGYIFTGADPA</sequence>
<gene>
    <name evidence="10" type="ORF">AUP43_06940</name>
</gene>
<feature type="domain" description="OmpR/PhoB-type" evidence="9">
    <location>
        <begin position="122"/>
        <end position="222"/>
    </location>
</feature>
<dbReference type="InterPro" id="IPR039420">
    <property type="entry name" value="WalR-like"/>
</dbReference>
<dbReference type="SUPFAM" id="SSF52172">
    <property type="entry name" value="CheY-like"/>
    <property type="match status" value="1"/>
</dbReference>
<dbReference type="PANTHER" id="PTHR48111:SF4">
    <property type="entry name" value="DNA-BINDING DUAL TRANSCRIPTIONAL REGULATOR OMPR"/>
    <property type="match status" value="1"/>
</dbReference>
<dbReference type="GO" id="GO:0032993">
    <property type="term" value="C:protein-DNA complex"/>
    <property type="evidence" value="ECO:0007669"/>
    <property type="project" value="TreeGrafter"/>
</dbReference>
<dbReference type="SMART" id="SM00862">
    <property type="entry name" value="Trans_reg_C"/>
    <property type="match status" value="1"/>
</dbReference>
<evidence type="ECO:0000313" key="10">
    <source>
        <dbReference type="EMBL" id="KZD09677.1"/>
    </source>
</evidence>
<dbReference type="SMART" id="SM00448">
    <property type="entry name" value="REC"/>
    <property type="match status" value="1"/>
</dbReference>
<feature type="domain" description="Response regulatory" evidence="8">
    <location>
        <begin position="3"/>
        <end position="116"/>
    </location>
</feature>
<evidence type="ECO:0000256" key="5">
    <source>
        <dbReference type="ARBA" id="ARBA00023163"/>
    </source>
</evidence>
<dbReference type="InterPro" id="IPR001867">
    <property type="entry name" value="OmpR/PhoB-type_DNA-bd"/>
</dbReference>
<dbReference type="PANTHER" id="PTHR48111">
    <property type="entry name" value="REGULATOR OF RPOS"/>
    <property type="match status" value="1"/>
</dbReference>
<evidence type="ECO:0000256" key="7">
    <source>
        <dbReference type="PROSITE-ProRule" id="PRU01091"/>
    </source>
</evidence>
<evidence type="ECO:0000259" key="8">
    <source>
        <dbReference type="PROSITE" id="PS50110"/>
    </source>
</evidence>
<dbReference type="RefSeq" id="WP_067554653.1">
    <property type="nucleotide sequence ID" value="NZ_LPXN01000096.1"/>
</dbReference>
<dbReference type="InterPro" id="IPR011006">
    <property type="entry name" value="CheY-like_superfamily"/>
</dbReference>
<keyword evidence="11" id="KW-1185">Reference proteome</keyword>
<dbReference type="CDD" id="cd00383">
    <property type="entry name" value="trans_reg_C"/>
    <property type="match status" value="1"/>
</dbReference>
<dbReference type="GO" id="GO:0005829">
    <property type="term" value="C:cytosol"/>
    <property type="evidence" value="ECO:0007669"/>
    <property type="project" value="TreeGrafter"/>
</dbReference>
<dbReference type="InterPro" id="IPR036388">
    <property type="entry name" value="WH-like_DNA-bd_sf"/>
</dbReference>
<proteinExistence type="predicted"/>
<dbReference type="PROSITE" id="PS51755">
    <property type="entry name" value="OMPR_PHOB"/>
    <property type="match status" value="1"/>
</dbReference>
<dbReference type="EMBL" id="LPXN01000096">
    <property type="protein sequence ID" value="KZD09677.1"/>
    <property type="molecule type" value="Genomic_DNA"/>
</dbReference>
<keyword evidence="1 6" id="KW-0597">Phosphoprotein</keyword>
<feature type="DNA-binding region" description="OmpR/PhoB-type" evidence="7">
    <location>
        <begin position="122"/>
        <end position="222"/>
    </location>
</feature>
<evidence type="ECO:0000256" key="2">
    <source>
        <dbReference type="ARBA" id="ARBA00023012"/>
    </source>
</evidence>
<dbReference type="Gene3D" id="1.10.10.10">
    <property type="entry name" value="Winged helix-like DNA-binding domain superfamily/Winged helix DNA-binding domain"/>
    <property type="match status" value="1"/>
</dbReference>